<proteinExistence type="predicted"/>
<reference evidence="2 3" key="1">
    <citation type="submission" date="2024-11" db="EMBL/GenBank/DDBJ databases">
        <title>Chromosome-level genome assembly of Eucalyptus globulus Labill. provides insights into its genome evolution.</title>
        <authorList>
            <person name="Li X."/>
        </authorList>
    </citation>
    <scope>NUCLEOTIDE SEQUENCE [LARGE SCALE GENOMIC DNA]</scope>
    <source>
        <strain evidence="2">CL2024</strain>
        <tissue evidence="2">Fresh tender leaves</tissue>
    </source>
</reference>
<dbReference type="EMBL" id="JBJKBG010000010">
    <property type="protein sequence ID" value="KAL3719581.1"/>
    <property type="molecule type" value="Genomic_DNA"/>
</dbReference>
<accession>A0ABD3IXI0</accession>
<keyword evidence="3" id="KW-1185">Reference proteome</keyword>
<protein>
    <submittedName>
        <fullName evidence="2">Uncharacterized protein</fullName>
    </submittedName>
</protein>
<organism evidence="2 3">
    <name type="scientific">Eucalyptus globulus</name>
    <name type="common">Tasmanian blue gum</name>
    <dbReference type="NCBI Taxonomy" id="34317"/>
    <lineage>
        <taxon>Eukaryota</taxon>
        <taxon>Viridiplantae</taxon>
        <taxon>Streptophyta</taxon>
        <taxon>Embryophyta</taxon>
        <taxon>Tracheophyta</taxon>
        <taxon>Spermatophyta</taxon>
        <taxon>Magnoliopsida</taxon>
        <taxon>eudicotyledons</taxon>
        <taxon>Gunneridae</taxon>
        <taxon>Pentapetalae</taxon>
        <taxon>rosids</taxon>
        <taxon>malvids</taxon>
        <taxon>Myrtales</taxon>
        <taxon>Myrtaceae</taxon>
        <taxon>Myrtoideae</taxon>
        <taxon>Eucalypteae</taxon>
        <taxon>Eucalyptus</taxon>
    </lineage>
</organism>
<name>A0ABD3IXI0_EUCGL</name>
<feature type="compositionally biased region" description="Basic and acidic residues" evidence="1">
    <location>
        <begin position="8"/>
        <end position="19"/>
    </location>
</feature>
<feature type="region of interest" description="Disordered" evidence="1">
    <location>
        <begin position="1"/>
        <end position="99"/>
    </location>
</feature>
<evidence type="ECO:0000313" key="3">
    <source>
        <dbReference type="Proteomes" id="UP001634007"/>
    </source>
</evidence>
<comment type="caution">
    <text evidence="2">The sequence shown here is derived from an EMBL/GenBank/DDBJ whole genome shotgun (WGS) entry which is preliminary data.</text>
</comment>
<evidence type="ECO:0000256" key="1">
    <source>
        <dbReference type="SAM" id="MobiDB-lite"/>
    </source>
</evidence>
<gene>
    <name evidence="2" type="ORF">ACJRO7_004537</name>
</gene>
<dbReference type="Proteomes" id="UP001634007">
    <property type="component" value="Unassembled WGS sequence"/>
</dbReference>
<dbReference type="AlphaFoldDB" id="A0ABD3IXI0"/>
<sequence length="99" mass="11236">MGRAAACSERHTRGRRAEARGGGPAASWLLRRPQTRWVFEQDPEVEERDRDGRGRGKTEDERPGRGCSDGMQRRRRRRTAAGGSSDDSQQQPRRTEMQG</sequence>
<feature type="compositionally biased region" description="Basic and acidic residues" evidence="1">
    <location>
        <begin position="47"/>
        <end position="64"/>
    </location>
</feature>
<evidence type="ECO:0000313" key="2">
    <source>
        <dbReference type="EMBL" id="KAL3719581.1"/>
    </source>
</evidence>